<dbReference type="GO" id="GO:0000149">
    <property type="term" value="F:SNARE binding"/>
    <property type="evidence" value="ECO:0007669"/>
    <property type="project" value="TreeGrafter"/>
</dbReference>
<evidence type="ECO:0000313" key="5">
    <source>
        <dbReference type="EMBL" id="CCA69426.1"/>
    </source>
</evidence>
<keyword evidence="6" id="KW-1185">Reference proteome</keyword>
<gene>
    <name evidence="5" type="ORF">PIIN_03326</name>
</gene>
<dbReference type="OMA" id="CELKQRQ"/>
<accession>G4TDN3</accession>
<evidence type="ECO:0000256" key="1">
    <source>
        <dbReference type="ARBA" id="ARBA00009574"/>
    </source>
</evidence>
<comment type="similarity">
    <text evidence="1">Belongs to the ATG14 family.</text>
</comment>
<keyword evidence="3 4" id="KW-0175">Coiled coil</keyword>
<evidence type="ECO:0000256" key="3">
    <source>
        <dbReference type="ARBA" id="ARBA00023054"/>
    </source>
</evidence>
<proteinExistence type="inferred from homology"/>
<evidence type="ECO:0000256" key="4">
    <source>
        <dbReference type="SAM" id="Coils"/>
    </source>
</evidence>
<dbReference type="Proteomes" id="UP000007148">
    <property type="component" value="Unassembled WGS sequence"/>
</dbReference>
<dbReference type="OrthoDB" id="16772at2759"/>
<dbReference type="AlphaFoldDB" id="G4TDN3"/>
<protein>
    <recommendedName>
        <fullName evidence="2">Autophagy-related protein 14</fullName>
    </recommendedName>
</protein>
<evidence type="ECO:0000313" key="6">
    <source>
        <dbReference type="Proteomes" id="UP000007148"/>
    </source>
</evidence>
<dbReference type="GO" id="GO:0035493">
    <property type="term" value="P:SNARE complex assembly"/>
    <property type="evidence" value="ECO:0007669"/>
    <property type="project" value="TreeGrafter"/>
</dbReference>
<comment type="caution">
    <text evidence="5">The sequence shown here is derived from an EMBL/GenBank/DDBJ whole genome shotgun (WGS) entry which is preliminary data.</text>
</comment>
<dbReference type="InParanoid" id="G4TDN3"/>
<feature type="coiled-coil region" evidence="4">
    <location>
        <begin position="54"/>
        <end position="81"/>
    </location>
</feature>
<dbReference type="eggNOG" id="ENOG502SEGC">
    <property type="taxonomic scope" value="Eukaryota"/>
</dbReference>
<evidence type="ECO:0000256" key="2">
    <source>
        <dbReference type="ARBA" id="ARBA00013807"/>
    </source>
</evidence>
<dbReference type="PANTHER" id="PTHR15157">
    <property type="entry name" value="UV RADIATION RESISTANCE-ASSOCIATED GENE PROTEIN"/>
    <property type="match status" value="1"/>
</dbReference>
<dbReference type="GO" id="GO:0032991">
    <property type="term" value="C:protein-containing complex"/>
    <property type="evidence" value="ECO:0007669"/>
    <property type="project" value="UniProtKB-ARBA"/>
</dbReference>
<dbReference type="HOGENOM" id="CLU_015679_0_0_1"/>
<dbReference type="GO" id="GO:0000323">
    <property type="term" value="C:lytic vacuole"/>
    <property type="evidence" value="ECO:0007669"/>
    <property type="project" value="TreeGrafter"/>
</dbReference>
<organism evidence="5 6">
    <name type="scientific">Serendipita indica (strain DSM 11827)</name>
    <name type="common">Root endophyte fungus</name>
    <name type="synonym">Piriformospora indica</name>
    <dbReference type="NCBI Taxonomy" id="1109443"/>
    <lineage>
        <taxon>Eukaryota</taxon>
        <taxon>Fungi</taxon>
        <taxon>Dikarya</taxon>
        <taxon>Basidiomycota</taxon>
        <taxon>Agaricomycotina</taxon>
        <taxon>Agaricomycetes</taxon>
        <taxon>Sebacinales</taxon>
        <taxon>Serendipitaceae</taxon>
        <taxon>Serendipita</taxon>
    </lineage>
</organism>
<reference evidence="5 6" key="1">
    <citation type="journal article" date="2011" name="PLoS Pathog.">
        <title>Endophytic Life Strategies Decoded by Genome and Transcriptome Analyses of the Mutualistic Root Symbiont Piriformospora indica.</title>
        <authorList>
            <person name="Zuccaro A."/>
            <person name="Lahrmann U."/>
            <person name="Guldener U."/>
            <person name="Langen G."/>
            <person name="Pfiffi S."/>
            <person name="Biedenkopf D."/>
            <person name="Wong P."/>
            <person name="Samans B."/>
            <person name="Grimm C."/>
            <person name="Basiewicz M."/>
            <person name="Murat C."/>
            <person name="Martin F."/>
            <person name="Kogel K.H."/>
        </authorList>
    </citation>
    <scope>NUCLEOTIDE SEQUENCE [LARGE SCALE GENOMIC DNA]</scope>
    <source>
        <strain evidence="5 6">DSM 11827</strain>
    </source>
</reference>
<dbReference type="PANTHER" id="PTHR15157:SF5">
    <property type="entry name" value="UV RADIATION RESISTANCE-ASSOCIATED GENE PROTEIN"/>
    <property type="match status" value="1"/>
</dbReference>
<dbReference type="GO" id="GO:0005768">
    <property type="term" value="C:endosome"/>
    <property type="evidence" value="ECO:0007669"/>
    <property type="project" value="TreeGrafter"/>
</dbReference>
<dbReference type="Pfam" id="PF10186">
    <property type="entry name" value="ATG14"/>
    <property type="match status" value="1"/>
</dbReference>
<dbReference type="EMBL" id="CAFZ01000055">
    <property type="protein sequence ID" value="CCA69426.1"/>
    <property type="molecule type" value="Genomic_DNA"/>
</dbReference>
<name>G4TDN3_SERID</name>
<sequence>MECPVCHLHQKRFTCTNCSRETIQERKVELAKGSKDAKVWKDRAQRLLDDVEPIRLTRANLKRLEESTGQLRKELAASAKRNETLRTRARALRTAIATRRTNLLSARTITPQSYAPRLAKSAILFPESGSDWIGNIDDINHRLAHTRGSLVEELLEAFDLGETAVPTIKSGTVSGQLPSTIAGAWSASGLGRHASRFGADLFLRPSISTTKRPLEPPILKWTICGLVLPLPSDVQKSLQEGLALATLEKTNAAIIYTLHFVRVLCFYLGVKLPFEVWWSGKQDSVGIPYLKAGPGPANGNWAKWTVPCALYLRQSLASETPRASVSIDAYCIAYAMLAYNVSYLAYTQSMFIPLSQSANILANLWTLCSDDKTIGRFSHQSSSSSYDASKPSAVWAPVTASGFGTSHPVHHDRILAPPTPVEFPLDFEEMLEGLAGKKIQPPSESAAVGEAIIEEDGWVITDNAFDFDMDIR</sequence>
<dbReference type="InterPro" id="IPR018791">
    <property type="entry name" value="UV_resistance/autophagy_Atg14"/>
</dbReference>